<keyword evidence="2" id="KW-1185">Reference proteome</keyword>
<dbReference type="Proteomes" id="UP000004508">
    <property type="component" value="Unassembled WGS sequence"/>
</dbReference>
<evidence type="ECO:0000313" key="1">
    <source>
        <dbReference type="EMBL" id="EFH89284.1"/>
    </source>
</evidence>
<dbReference type="InterPro" id="IPR045990">
    <property type="entry name" value="DUF5946"/>
</dbReference>
<evidence type="ECO:0000313" key="2">
    <source>
        <dbReference type="Proteomes" id="UP000004508"/>
    </source>
</evidence>
<organism evidence="1 2">
    <name type="scientific">Ktedonobacter racemifer DSM 44963</name>
    <dbReference type="NCBI Taxonomy" id="485913"/>
    <lineage>
        <taxon>Bacteria</taxon>
        <taxon>Bacillati</taxon>
        <taxon>Chloroflexota</taxon>
        <taxon>Ktedonobacteria</taxon>
        <taxon>Ktedonobacterales</taxon>
        <taxon>Ktedonobacteraceae</taxon>
        <taxon>Ktedonobacter</taxon>
    </lineage>
</organism>
<sequence length="180" mass="20548">MSKPCLQCGAVLLEESTCQTIHEELLSFEALNAVAHSIHFLHVTCFLIQHERYSDEALVWAQSMLQVHLDANLTEQQLLRSLRSDRKQQASHPRTWKFNRSADARPLPKIAWPLTIVDVAQYLHNAQMYSERVKQWAQAVVFGPTPSKRLSHAALSSRGNSHKKSRLRLPLSCVIWRSTA</sequence>
<proteinExistence type="predicted"/>
<dbReference type="EMBL" id="ADVG01000001">
    <property type="protein sequence ID" value="EFH89284.1"/>
    <property type="molecule type" value="Genomic_DNA"/>
</dbReference>
<name>D6TIM7_KTERA</name>
<comment type="caution">
    <text evidence="1">The sequence shown here is derived from an EMBL/GenBank/DDBJ whole genome shotgun (WGS) entry which is preliminary data.</text>
</comment>
<dbReference type="AlphaFoldDB" id="D6TIM7"/>
<protein>
    <submittedName>
        <fullName evidence="1">Uncharacterized protein</fullName>
    </submittedName>
</protein>
<dbReference type="InParanoid" id="D6TIM7"/>
<accession>D6TIM7</accession>
<dbReference type="Pfam" id="PF19371">
    <property type="entry name" value="DUF5946"/>
    <property type="match status" value="1"/>
</dbReference>
<gene>
    <name evidence="1" type="ORF">Krac_10831</name>
</gene>
<reference evidence="1 2" key="1">
    <citation type="journal article" date="2011" name="Stand. Genomic Sci.">
        <title>Non-contiguous finished genome sequence and contextual data of the filamentous soil bacterium Ktedonobacter racemifer type strain (SOSP1-21).</title>
        <authorList>
            <person name="Chang Y.J."/>
            <person name="Land M."/>
            <person name="Hauser L."/>
            <person name="Chertkov O."/>
            <person name="Del Rio T.G."/>
            <person name="Nolan M."/>
            <person name="Copeland A."/>
            <person name="Tice H."/>
            <person name="Cheng J.F."/>
            <person name="Lucas S."/>
            <person name="Han C."/>
            <person name="Goodwin L."/>
            <person name="Pitluck S."/>
            <person name="Ivanova N."/>
            <person name="Ovchinikova G."/>
            <person name="Pati A."/>
            <person name="Chen A."/>
            <person name="Palaniappan K."/>
            <person name="Mavromatis K."/>
            <person name="Liolios K."/>
            <person name="Brettin T."/>
            <person name="Fiebig A."/>
            <person name="Rohde M."/>
            <person name="Abt B."/>
            <person name="Goker M."/>
            <person name="Detter J.C."/>
            <person name="Woyke T."/>
            <person name="Bristow J."/>
            <person name="Eisen J.A."/>
            <person name="Markowitz V."/>
            <person name="Hugenholtz P."/>
            <person name="Kyrpides N.C."/>
            <person name="Klenk H.P."/>
            <person name="Lapidus A."/>
        </authorList>
    </citation>
    <scope>NUCLEOTIDE SEQUENCE [LARGE SCALE GENOMIC DNA]</scope>
    <source>
        <strain evidence="2">DSM 44963</strain>
    </source>
</reference>